<feature type="signal peptide" evidence="2">
    <location>
        <begin position="1"/>
        <end position="17"/>
    </location>
</feature>
<dbReference type="RefSeq" id="WP_080521952.1">
    <property type="nucleotide sequence ID" value="NZ_LPUF01000001.1"/>
</dbReference>
<keyword evidence="4" id="KW-1185">Reference proteome</keyword>
<keyword evidence="2" id="KW-0732">Signal</keyword>
<dbReference type="STRING" id="1420851.AU255_05505"/>
<comment type="caution">
    <text evidence="3">The sequence shown here is derived from an EMBL/GenBank/DDBJ whole genome shotgun (WGS) entry which is preliminary data.</text>
</comment>
<dbReference type="AlphaFoldDB" id="A0A1V8M714"/>
<gene>
    <name evidence="3" type="ORF">AU255_05505</name>
</gene>
<sequence length="173" mass="19763">MKCAIFILAALSVSLTACQPVSRVYSVEKAPETSFNFKQLSEYGVKFDSEYKAAATEACTNYTKLYQQGDWRAGWILALQVTEPIKKSCVNSEEAIQILTTLENQNNINPELLWLLRVHLSWLEELKLQSKNVNQLKRAISRKQSQMHELEQENQDLVEKLEALKAIETSINL</sequence>
<dbReference type="PROSITE" id="PS51257">
    <property type="entry name" value="PROKAR_LIPOPROTEIN"/>
    <property type="match status" value="1"/>
</dbReference>
<reference evidence="3 4" key="1">
    <citation type="submission" date="2015-12" db="EMBL/GenBank/DDBJ databases">
        <authorList>
            <person name="Shamseldin A."/>
            <person name="Moawad H."/>
            <person name="Abd El-Rahim W.M."/>
            <person name="Sadowsky M.J."/>
        </authorList>
    </citation>
    <scope>NUCLEOTIDE SEQUENCE [LARGE SCALE GENOMIC DNA]</scope>
    <source>
        <strain evidence="3 4">WF1</strain>
    </source>
</reference>
<proteinExistence type="predicted"/>
<name>A0A1V8M714_9GAMM</name>
<dbReference type="EMBL" id="LPUF01000001">
    <property type="protein sequence ID" value="OQK17339.1"/>
    <property type="molecule type" value="Genomic_DNA"/>
</dbReference>
<dbReference type="Proteomes" id="UP000191980">
    <property type="component" value="Unassembled WGS sequence"/>
</dbReference>
<organism evidence="3 4">
    <name type="scientific">Methyloprofundus sedimenti</name>
    <dbReference type="NCBI Taxonomy" id="1420851"/>
    <lineage>
        <taxon>Bacteria</taxon>
        <taxon>Pseudomonadati</taxon>
        <taxon>Pseudomonadota</taxon>
        <taxon>Gammaproteobacteria</taxon>
        <taxon>Methylococcales</taxon>
        <taxon>Methylococcaceae</taxon>
        <taxon>Methyloprofundus</taxon>
    </lineage>
</organism>
<keyword evidence="1" id="KW-0175">Coiled coil</keyword>
<protein>
    <submittedName>
        <fullName evidence="3">Uncharacterized protein</fullName>
    </submittedName>
</protein>
<evidence type="ECO:0000313" key="4">
    <source>
        <dbReference type="Proteomes" id="UP000191980"/>
    </source>
</evidence>
<evidence type="ECO:0000313" key="3">
    <source>
        <dbReference type="EMBL" id="OQK17339.1"/>
    </source>
</evidence>
<accession>A0A1V8M714</accession>
<evidence type="ECO:0000256" key="1">
    <source>
        <dbReference type="SAM" id="Coils"/>
    </source>
</evidence>
<evidence type="ECO:0000256" key="2">
    <source>
        <dbReference type="SAM" id="SignalP"/>
    </source>
</evidence>
<feature type="chain" id="PRO_5012212698" evidence="2">
    <location>
        <begin position="18"/>
        <end position="173"/>
    </location>
</feature>
<feature type="coiled-coil region" evidence="1">
    <location>
        <begin position="123"/>
        <end position="170"/>
    </location>
</feature>